<dbReference type="EMBL" id="JACCBN010000001">
    <property type="protein sequence ID" value="NYD34795.1"/>
    <property type="molecule type" value="Genomic_DNA"/>
</dbReference>
<comment type="caution">
    <text evidence="1">The sequence shown here is derived from an EMBL/GenBank/DDBJ whole genome shotgun (WGS) entry which is preliminary data.</text>
</comment>
<reference evidence="1 2" key="1">
    <citation type="submission" date="2020-07" db="EMBL/GenBank/DDBJ databases">
        <title>Sequencing the genomes of 1000 actinobacteria strains.</title>
        <authorList>
            <person name="Klenk H.-P."/>
        </authorList>
    </citation>
    <scope>NUCLEOTIDE SEQUENCE [LARGE SCALE GENOMIC DNA]</scope>
    <source>
        <strain evidence="1 2">DSM 45772</strain>
    </source>
</reference>
<keyword evidence="2" id="KW-1185">Reference proteome</keyword>
<organism evidence="1 2">
    <name type="scientific">Actinomycetospora corticicola</name>
    <dbReference type="NCBI Taxonomy" id="663602"/>
    <lineage>
        <taxon>Bacteria</taxon>
        <taxon>Bacillati</taxon>
        <taxon>Actinomycetota</taxon>
        <taxon>Actinomycetes</taxon>
        <taxon>Pseudonocardiales</taxon>
        <taxon>Pseudonocardiaceae</taxon>
        <taxon>Actinomycetospora</taxon>
    </lineage>
</organism>
<sequence length="183" mass="19884">MSEYDAIDMSDQLAVLADLGTPTRAAAVARILATPERWCPAVLMAMASVVFADGHHETGAFWFYAGQLRARFDAHRCTDPTASAACGALSEAHGPPINRWAFAEPGLLPGLVERVGVWDAATASTYDPRWIALHGMNAFLGSDGPLCVPREQWPELAVRTRAEFVDGCRELFDADGRLRVDLL</sequence>
<dbReference type="AlphaFoldDB" id="A0A7Y9J486"/>
<proteinExistence type="predicted"/>
<name>A0A7Y9J486_9PSEU</name>
<evidence type="ECO:0000313" key="2">
    <source>
        <dbReference type="Proteomes" id="UP000535890"/>
    </source>
</evidence>
<gene>
    <name evidence="1" type="ORF">BJ983_000897</name>
</gene>
<dbReference type="Proteomes" id="UP000535890">
    <property type="component" value="Unassembled WGS sequence"/>
</dbReference>
<protein>
    <submittedName>
        <fullName evidence="1">Uncharacterized protein</fullName>
    </submittedName>
</protein>
<dbReference type="RefSeq" id="WP_179792713.1">
    <property type="nucleotide sequence ID" value="NZ_BAABHP010000003.1"/>
</dbReference>
<accession>A0A7Y9J486</accession>
<evidence type="ECO:0000313" key="1">
    <source>
        <dbReference type="EMBL" id="NYD34795.1"/>
    </source>
</evidence>